<feature type="transmembrane region" description="Helical" evidence="2">
    <location>
        <begin position="287"/>
        <end position="310"/>
    </location>
</feature>
<feature type="transmembrane region" description="Helical" evidence="2">
    <location>
        <begin position="126"/>
        <end position="146"/>
    </location>
</feature>
<evidence type="ECO:0000313" key="3">
    <source>
        <dbReference type="EMBL" id="VAX39187.1"/>
    </source>
</evidence>
<evidence type="ECO:0008006" key="4">
    <source>
        <dbReference type="Google" id="ProtNLM"/>
    </source>
</evidence>
<keyword evidence="2" id="KW-1133">Transmembrane helix</keyword>
<dbReference type="AlphaFoldDB" id="A0A3B1E724"/>
<feature type="transmembrane region" description="Helical" evidence="2">
    <location>
        <begin position="224"/>
        <end position="248"/>
    </location>
</feature>
<proteinExistence type="predicted"/>
<evidence type="ECO:0000256" key="2">
    <source>
        <dbReference type="SAM" id="Phobius"/>
    </source>
</evidence>
<feature type="transmembrane region" description="Helical" evidence="2">
    <location>
        <begin position="167"/>
        <end position="188"/>
    </location>
</feature>
<accession>A0A3B1E724</accession>
<dbReference type="EMBL" id="UOGK01000207">
    <property type="protein sequence ID" value="VAX39187.1"/>
    <property type="molecule type" value="Genomic_DNA"/>
</dbReference>
<feature type="region of interest" description="Disordered" evidence="1">
    <location>
        <begin position="1"/>
        <end position="46"/>
    </location>
</feature>
<feature type="transmembrane region" description="Helical" evidence="2">
    <location>
        <begin position="93"/>
        <end position="114"/>
    </location>
</feature>
<feature type="compositionally biased region" description="Basic and acidic residues" evidence="1">
    <location>
        <begin position="27"/>
        <end position="37"/>
    </location>
</feature>
<keyword evidence="2" id="KW-0472">Membrane</keyword>
<sequence length="316" mass="34133">MSEPPDDTLRDDGDEPVDSLHTGQEAGRADDLVKDETGETPAPLSAQDVVSMDVILEKLEASAGRGSSPDLDLFGRPAPKGHDWSHRRGEPRIFAFFWTLYLLFATVTAFWSVGSPGSHDPLALRPAARAVLATITVGIALLWPMTRLSQEVPTRRVRHVSRMVGQDLIVLLVPAQAIIWPQIAMAAWPMSVVAALACALTVWGVLVGALLTIALVYSGERRGWWMLVFVAIAGFGPLLALGPGGVAMRGDDSFDWWWMTSPITTGFEIARDRPWTGASAAVAEGHWWSIGVVGVFGILAWGFVAGMGLFRRADPA</sequence>
<protein>
    <recommendedName>
        <fullName evidence="4">ABC-2 type transporter domain-containing protein</fullName>
    </recommendedName>
</protein>
<organism evidence="3">
    <name type="scientific">hydrothermal vent metagenome</name>
    <dbReference type="NCBI Taxonomy" id="652676"/>
    <lineage>
        <taxon>unclassified sequences</taxon>
        <taxon>metagenomes</taxon>
        <taxon>ecological metagenomes</taxon>
    </lineage>
</organism>
<feature type="transmembrane region" description="Helical" evidence="2">
    <location>
        <begin position="194"/>
        <end position="217"/>
    </location>
</feature>
<name>A0A3B1E724_9ZZZZ</name>
<gene>
    <name evidence="3" type="ORF">MNBD_PLANCTO03-2042</name>
</gene>
<keyword evidence="2" id="KW-0812">Transmembrane</keyword>
<reference evidence="3" key="1">
    <citation type="submission" date="2018-06" db="EMBL/GenBank/DDBJ databases">
        <authorList>
            <person name="Zhirakovskaya E."/>
        </authorList>
    </citation>
    <scope>NUCLEOTIDE SEQUENCE</scope>
</reference>
<evidence type="ECO:0000256" key="1">
    <source>
        <dbReference type="SAM" id="MobiDB-lite"/>
    </source>
</evidence>